<gene>
    <name evidence="2" type="ORF">CEXT_318721</name>
</gene>
<organism evidence="2 3">
    <name type="scientific">Caerostris extrusa</name>
    <name type="common">Bark spider</name>
    <name type="synonym">Caerostris bankana</name>
    <dbReference type="NCBI Taxonomy" id="172846"/>
    <lineage>
        <taxon>Eukaryota</taxon>
        <taxon>Metazoa</taxon>
        <taxon>Ecdysozoa</taxon>
        <taxon>Arthropoda</taxon>
        <taxon>Chelicerata</taxon>
        <taxon>Arachnida</taxon>
        <taxon>Araneae</taxon>
        <taxon>Araneomorphae</taxon>
        <taxon>Entelegynae</taxon>
        <taxon>Araneoidea</taxon>
        <taxon>Araneidae</taxon>
        <taxon>Caerostris</taxon>
    </lineage>
</organism>
<evidence type="ECO:0000313" key="2">
    <source>
        <dbReference type="EMBL" id="GIY08573.1"/>
    </source>
</evidence>
<proteinExistence type="predicted"/>
<comment type="caution">
    <text evidence="2">The sequence shown here is derived from an EMBL/GenBank/DDBJ whole genome shotgun (WGS) entry which is preliminary data.</text>
</comment>
<feature type="compositionally biased region" description="Polar residues" evidence="1">
    <location>
        <begin position="14"/>
        <end position="23"/>
    </location>
</feature>
<protein>
    <submittedName>
        <fullName evidence="2">Uncharacterized protein</fullName>
    </submittedName>
</protein>
<dbReference type="AlphaFoldDB" id="A0AAV4QET7"/>
<keyword evidence="3" id="KW-1185">Reference proteome</keyword>
<name>A0AAV4QET7_CAEEX</name>
<sequence length="132" mass="14856">MFSKLLKSKLGDRSQVSSHSFRNNGKKSLKSRNWVMEKHLTKVSQSEVTHLRDVPSFPQSPISIGYPEAKSLEKVFQALFFPSSYPSSFLGEKSLSRGRTYAVRPNGRSPEGSTSVRDAEERTRIVCCGSYH</sequence>
<reference evidence="2 3" key="1">
    <citation type="submission" date="2021-06" db="EMBL/GenBank/DDBJ databases">
        <title>Caerostris extrusa draft genome.</title>
        <authorList>
            <person name="Kono N."/>
            <person name="Arakawa K."/>
        </authorList>
    </citation>
    <scope>NUCLEOTIDE SEQUENCE [LARGE SCALE GENOMIC DNA]</scope>
</reference>
<evidence type="ECO:0000256" key="1">
    <source>
        <dbReference type="SAM" id="MobiDB-lite"/>
    </source>
</evidence>
<feature type="region of interest" description="Disordered" evidence="1">
    <location>
        <begin position="101"/>
        <end position="120"/>
    </location>
</feature>
<evidence type="ECO:0000313" key="3">
    <source>
        <dbReference type="Proteomes" id="UP001054945"/>
    </source>
</evidence>
<dbReference type="Proteomes" id="UP001054945">
    <property type="component" value="Unassembled WGS sequence"/>
</dbReference>
<accession>A0AAV4QET7</accession>
<dbReference type="EMBL" id="BPLR01006269">
    <property type="protein sequence ID" value="GIY08573.1"/>
    <property type="molecule type" value="Genomic_DNA"/>
</dbReference>
<feature type="region of interest" description="Disordered" evidence="1">
    <location>
        <begin position="1"/>
        <end position="32"/>
    </location>
</feature>